<comment type="caution">
    <text evidence="6">The sequence shown here is derived from an EMBL/GenBank/DDBJ whole genome shotgun (WGS) entry which is preliminary data.</text>
</comment>
<keyword evidence="1" id="KW-0479">Metal-binding</keyword>
<feature type="zinc finger region" description="UBR-type" evidence="4">
    <location>
        <begin position="34"/>
        <end position="109"/>
    </location>
</feature>
<dbReference type="Pfam" id="PF02207">
    <property type="entry name" value="zf-UBR"/>
    <property type="match status" value="1"/>
</dbReference>
<protein>
    <recommendedName>
        <fullName evidence="5">UBR-type domain-containing protein</fullName>
    </recommendedName>
</protein>
<dbReference type="PANTHER" id="PTHR13513">
    <property type="entry name" value="E3 UBIQUITIN-PROTEIN LIGASE UBR7"/>
    <property type="match status" value="1"/>
</dbReference>
<evidence type="ECO:0000313" key="6">
    <source>
        <dbReference type="EMBL" id="CAL8076168.1"/>
    </source>
</evidence>
<dbReference type="PROSITE" id="PS51157">
    <property type="entry name" value="ZF_UBR"/>
    <property type="match status" value="1"/>
</dbReference>
<evidence type="ECO:0000256" key="1">
    <source>
        <dbReference type="ARBA" id="ARBA00022723"/>
    </source>
</evidence>
<dbReference type="CDD" id="cd19677">
    <property type="entry name" value="UBR-box_UBR7"/>
    <property type="match status" value="1"/>
</dbReference>
<name>A0ABP1PSU6_9HEXA</name>
<dbReference type="PANTHER" id="PTHR13513:SF9">
    <property type="entry name" value="E3 UBIQUITIN-PROTEIN LIGASE UBR7-RELATED"/>
    <property type="match status" value="1"/>
</dbReference>
<reference evidence="6 7" key="1">
    <citation type="submission" date="2024-08" db="EMBL/GenBank/DDBJ databases">
        <authorList>
            <person name="Cucini C."/>
            <person name="Frati F."/>
        </authorList>
    </citation>
    <scope>NUCLEOTIDE SEQUENCE [LARGE SCALE GENOMIC DNA]</scope>
</reference>
<keyword evidence="3" id="KW-0862">Zinc</keyword>
<keyword evidence="7" id="KW-1185">Reference proteome</keyword>
<dbReference type="InterPro" id="IPR047506">
    <property type="entry name" value="UBR7-like_UBR-box"/>
</dbReference>
<keyword evidence="2" id="KW-0863">Zinc-finger</keyword>
<accession>A0ABP1PSU6</accession>
<feature type="domain" description="UBR-type" evidence="5">
    <location>
        <begin position="34"/>
        <end position="109"/>
    </location>
</feature>
<evidence type="ECO:0000256" key="2">
    <source>
        <dbReference type="ARBA" id="ARBA00022771"/>
    </source>
</evidence>
<evidence type="ECO:0000313" key="7">
    <source>
        <dbReference type="Proteomes" id="UP001642540"/>
    </source>
</evidence>
<dbReference type="SMART" id="SM00396">
    <property type="entry name" value="ZnF_UBR1"/>
    <property type="match status" value="1"/>
</dbReference>
<dbReference type="Proteomes" id="UP001642540">
    <property type="component" value="Unassembled WGS sequence"/>
</dbReference>
<evidence type="ECO:0000256" key="4">
    <source>
        <dbReference type="PROSITE-ProRule" id="PRU00508"/>
    </source>
</evidence>
<dbReference type="EMBL" id="CAXLJM020000010">
    <property type="protein sequence ID" value="CAL8076168.1"/>
    <property type="molecule type" value="Genomic_DNA"/>
</dbReference>
<proteinExistence type="predicted"/>
<dbReference type="InterPro" id="IPR003126">
    <property type="entry name" value="Znf_UBR"/>
</dbReference>
<organism evidence="6 7">
    <name type="scientific">Orchesella dallaii</name>
    <dbReference type="NCBI Taxonomy" id="48710"/>
    <lineage>
        <taxon>Eukaryota</taxon>
        <taxon>Metazoa</taxon>
        <taxon>Ecdysozoa</taxon>
        <taxon>Arthropoda</taxon>
        <taxon>Hexapoda</taxon>
        <taxon>Collembola</taxon>
        <taxon>Entomobryomorpha</taxon>
        <taxon>Entomobryoidea</taxon>
        <taxon>Orchesellidae</taxon>
        <taxon>Orchesellinae</taxon>
        <taxon>Orchesella</taxon>
    </lineage>
</organism>
<sequence>MNEETKGVYLLKTIQQDEEQFKEQGTVLGPSDPSDCTYANGYMKRQTVHICLTCKPTGTESLAQGGICTACALECHKDHQVTPIGTRRLFRCDCGNARFPTQPCKLTPLKDVLNDRNAYEGFCSVTDTDSLQCLM</sequence>
<evidence type="ECO:0000259" key="5">
    <source>
        <dbReference type="PROSITE" id="PS51157"/>
    </source>
</evidence>
<dbReference type="InterPro" id="IPR040204">
    <property type="entry name" value="UBR7"/>
</dbReference>
<evidence type="ECO:0000256" key="3">
    <source>
        <dbReference type="ARBA" id="ARBA00022833"/>
    </source>
</evidence>
<gene>
    <name evidence="6" type="ORF">ODALV1_LOCUS3380</name>
</gene>